<dbReference type="Proteomes" id="UP000757540">
    <property type="component" value="Unassembled WGS sequence"/>
</dbReference>
<feature type="compositionally biased region" description="Low complexity" evidence="1">
    <location>
        <begin position="36"/>
        <end position="54"/>
    </location>
</feature>
<evidence type="ECO:0000313" key="3">
    <source>
        <dbReference type="Proteomes" id="UP000757540"/>
    </source>
</evidence>
<reference evidence="2 3" key="1">
    <citation type="submission" date="2020-05" db="EMBL/GenBank/DDBJ databases">
        <title>Genomic Encyclopedia of Type Strains, Phase III (KMG-III): the genomes of soil and plant-associated and newly described type strains.</title>
        <authorList>
            <person name="Whitman W."/>
        </authorList>
    </citation>
    <scope>NUCLEOTIDE SEQUENCE [LARGE SCALE GENOMIC DNA]</scope>
    <source>
        <strain evidence="2 3">KCTC 19046</strain>
    </source>
</reference>
<sequence length="61" mass="6464">MSTDHRARCATHHHRLPCPMHAADHKAGDHTGRPQADCPDCATPAPTPDAARAAGNDLEDS</sequence>
<evidence type="ECO:0000256" key="1">
    <source>
        <dbReference type="SAM" id="MobiDB-lite"/>
    </source>
</evidence>
<dbReference type="RefSeq" id="WP_171784408.1">
    <property type="nucleotide sequence ID" value="NZ_BAAAML010000012.1"/>
</dbReference>
<feature type="region of interest" description="Disordered" evidence="1">
    <location>
        <begin position="1"/>
        <end position="61"/>
    </location>
</feature>
<keyword evidence="3" id="KW-1185">Reference proteome</keyword>
<proteinExistence type="predicted"/>
<comment type="caution">
    <text evidence="2">The sequence shown here is derived from an EMBL/GenBank/DDBJ whole genome shotgun (WGS) entry which is preliminary data.</text>
</comment>
<gene>
    <name evidence="2" type="ORF">HDG69_002781</name>
</gene>
<evidence type="ECO:0000313" key="2">
    <source>
        <dbReference type="EMBL" id="NOV98196.1"/>
    </source>
</evidence>
<protein>
    <submittedName>
        <fullName evidence="2">Uncharacterized protein</fullName>
    </submittedName>
</protein>
<name>A0ABX2A6B9_9MICO</name>
<organism evidence="2 3">
    <name type="scientific">Isoptericola halotolerans</name>
    <dbReference type="NCBI Taxonomy" id="300560"/>
    <lineage>
        <taxon>Bacteria</taxon>
        <taxon>Bacillati</taxon>
        <taxon>Actinomycetota</taxon>
        <taxon>Actinomycetes</taxon>
        <taxon>Micrococcales</taxon>
        <taxon>Promicromonosporaceae</taxon>
        <taxon>Isoptericola</taxon>
    </lineage>
</organism>
<dbReference type="EMBL" id="JABEZU010000003">
    <property type="protein sequence ID" value="NOV98196.1"/>
    <property type="molecule type" value="Genomic_DNA"/>
</dbReference>
<accession>A0ABX2A6B9</accession>
<feature type="compositionally biased region" description="Basic and acidic residues" evidence="1">
    <location>
        <begin position="22"/>
        <end position="32"/>
    </location>
</feature>